<name>A0A428SPK2_9HYPO</name>
<keyword evidence="2" id="KW-1185">Reference proteome</keyword>
<dbReference type="Proteomes" id="UP000288429">
    <property type="component" value="Unassembled WGS sequence"/>
</dbReference>
<protein>
    <submittedName>
        <fullName evidence="1">Uncharacterized protein</fullName>
    </submittedName>
</protein>
<reference evidence="1 2" key="1">
    <citation type="submission" date="2017-06" db="EMBL/GenBank/DDBJ databases">
        <title>Cmopartive genomic analysis of Ambrosia Fusariam Clade fungi.</title>
        <authorList>
            <person name="Stajich J.E."/>
            <person name="Carrillo J."/>
            <person name="Kijimoto T."/>
            <person name="Eskalen A."/>
            <person name="O'Donnell K."/>
            <person name="Kasson M."/>
        </authorList>
    </citation>
    <scope>NUCLEOTIDE SEQUENCE [LARGE SCALE GENOMIC DNA]</scope>
    <source>
        <strain evidence="1 2">NRRL 20438</strain>
    </source>
</reference>
<organism evidence="1 2">
    <name type="scientific">Fusarium ambrosium</name>
    <dbReference type="NCBI Taxonomy" id="131363"/>
    <lineage>
        <taxon>Eukaryota</taxon>
        <taxon>Fungi</taxon>
        <taxon>Dikarya</taxon>
        <taxon>Ascomycota</taxon>
        <taxon>Pezizomycotina</taxon>
        <taxon>Sordariomycetes</taxon>
        <taxon>Hypocreomycetidae</taxon>
        <taxon>Hypocreales</taxon>
        <taxon>Nectriaceae</taxon>
        <taxon>Fusarium</taxon>
        <taxon>Fusarium solani species complex</taxon>
    </lineage>
</organism>
<accession>A0A428SPK2</accession>
<evidence type="ECO:0000313" key="2">
    <source>
        <dbReference type="Proteomes" id="UP000288429"/>
    </source>
</evidence>
<comment type="caution">
    <text evidence="1">The sequence shown here is derived from an EMBL/GenBank/DDBJ whole genome shotgun (WGS) entry which is preliminary data.</text>
</comment>
<proteinExistence type="predicted"/>
<gene>
    <name evidence="1" type="ORF">CDV31_015399</name>
</gene>
<dbReference type="AlphaFoldDB" id="A0A428SPK2"/>
<dbReference type="EMBL" id="NIZV01000402">
    <property type="protein sequence ID" value="RSL91712.1"/>
    <property type="molecule type" value="Genomic_DNA"/>
</dbReference>
<evidence type="ECO:0000313" key="1">
    <source>
        <dbReference type="EMBL" id="RSL91712.1"/>
    </source>
</evidence>
<sequence>MKADITYQKPGGLVPLDEINIKTKYTLKIQKRIQQSALEGEDFRLSNVHLAMFWSAPLSAFRDGGKLEEIRAFTDGGSLLVIPKQKRRISCPITQDGKTFWHGLSNCLPLEGYEDPYLPSSHS</sequence>